<protein>
    <submittedName>
        <fullName evidence="3">Uncharacterized protein</fullName>
    </submittedName>
</protein>
<evidence type="ECO:0000313" key="3">
    <source>
        <dbReference type="EMBL" id="KAF6028880.1"/>
    </source>
</evidence>
<dbReference type="AlphaFoldDB" id="A0A7J7JRB7"/>
<gene>
    <name evidence="3" type="ORF">EB796_012812</name>
</gene>
<feature type="coiled-coil region" evidence="1">
    <location>
        <begin position="173"/>
        <end position="200"/>
    </location>
</feature>
<reference evidence="3" key="1">
    <citation type="submission" date="2020-06" db="EMBL/GenBank/DDBJ databases">
        <title>Draft genome of Bugula neritina, a colonial animal packing powerful symbionts and potential medicines.</title>
        <authorList>
            <person name="Rayko M."/>
        </authorList>
    </citation>
    <scope>NUCLEOTIDE SEQUENCE [LARGE SCALE GENOMIC DNA]</scope>
    <source>
        <strain evidence="3">Kwan_BN1</strain>
    </source>
</reference>
<feature type="coiled-coil region" evidence="1">
    <location>
        <begin position="20"/>
        <end position="147"/>
    </location>
</feature>
<sequence>MSSNLSERIDDHLGQIVEERASLQGRCEKHNVELEEANLQLQSLQDRVRVLESNESKLAQDNAELRTSTAELQKAKLQADTDLHNTETNHEVARLSAKSERLTTELTEAQVKKVDEESSYSVIRGQLSRKENECLQLIEERNTLDSEKMAFMRQINRLQLEKSSQASNFHHNTETLKNDLSNTQQLLETYKQQSESVTERLRLEQTRHRECRDNFISAEESHRQELASQKKLAACTSSE</sequence>
<keyword evidence="4" id="KW-1185">Reference proteome</keyword>
<name>A0A7J7JRB7_BUGNE</name>
<evidence type="ECO:0000313" key="4">
    <source>
        <dbReference type="Proteomes" id="UP000593567"/>
    </source>
</evidence>
<evidence type="ECO:0000256" key="2">
    <source>
        <dbReference type="SAM" id="MobiDB-lite"/>
    </source>
</evidence>
<feature type="region of interest" description="Disordered" evidence="2">
    <location>
        <begin position="220"/>
        <end position="239"/>
    </location>
</feature>
<organism evidence="3 4">
    <name type="scientific">Bugula neritina</name>
    <name type="common">Brown bryozoan</name>
    <name type="synonym">Sertularia neritina</name>
    <dbReference type="NCBI Taxonomy" id="10212"/>
    <lineage>
        <taxon>Eukaryota</taxon>
        <taxon>Metazoa</taxon>
        <taxon>Spiralia</taxon>
        <taxon>Lophotrochozoa</taxon>
        <taxon>Bryozoa</taxon>
        <taxon>Gymnolaemata</taxon>
        <taxon>Cheilostomatida</taxon>
        <taxon>Flustrina</taxon>
        <taxon>Buguloidea</taxon>
        <taxon>Bugulidae</taxon>
        <taxon>Bugula</taxon>
    </lineage>
</organism>
<dbReference type="Proteomes" id="UP000593567">
    <property type="component" value="Unassembled WGS sequence"/>
</dbReference>
<accession>A0A7J7JRB7</accession>
<proteinExistence type="predicted"/>
<evidence type="ECO:0000256" key="1">
    <source>
        <dbReference type="SAM" id="Coils"/>
    </source>
</evidence>
<keyword evidence="1" id="KW-0175">Coiled coil</keyword>
<comment type="caution">
    <text evidence="3">The sequence shown here is derived from an EMBL/GenBank/DDBJ whole genome shotgun (WGS) entry which is preliminary data.</text>
</comment>
<dbReference type="EMBL" id="VXIV02001898">
    <property type="protein sequence ID" value="KAF6028880.1"/>
    <property type="molecule type" value="Genomic_DNA"/>
</dbReference>